<evidence type="ECO:0000256" key="2">
    <source>
        <dbReference type="SAM" id="Phobius"/>
    </source>
</evidence>
<dbReference type="Pfam" id="PF07155">
    <property type="entry name" value="ECF-ribofla_trS"/>
    <property type="match status" value="1"/>
</dbReference>
<evidence type="ECO:0000313" key="3">
    <source>
        <dbReference type="EMBL" id="NBI34168.1"/>
    </source>
</evidence>
<accession>A0A7C9NC15</accession>
<sequence>MSKPVEQAAPATQAVQPEVLQPSPPAPDGRPGRSPARATLLATAVSILGAAVAVVACALVGGRSYVAGSIAVVLCSLVPFLVRFESRRLQARELVTVAVMAALAVASRAAFAWAPGFKPIFAVIMVAGVALGPSSGFFVGAVSALASNFLFGQGPWTPWQMLGYGLCGFVFGLLGRAGILPQGRWSAKTKALACVLGFLTVFALCGPVLDTSSLFFLLSRITPEGVAAVYLAGAPVNAIHGAATAATLFLIANPLLGKLQRLREKYGVGE</sequence>
<name>A0A7C9NC15_9BACT</name>
<keyword evidence="2" id="KW-0472">Membrane</keyword>
<feature type="transmembrane region" description="Helical" evidence="2">
    <location>
        <begin position="65"/>
        <end position="82"/>
    </location>
</feature>
<comment type="caution">
    <text evidence="3">The sequence shown here is derived from an EMBL/GenBank/DDBJ whole genome shotgun (WGS) entry which is preliminary data.</text>
</comment>
<reference evidence="3" key="1">
    <citation type="submission" date="2018-08" db="EMBL/GenBank/DDBJ databases">
        <title>Murine metabolic-syndrome-specific gut microbial biobank.</title>
        <authorList>
            <person name="Liu C."/>
        </authorList>
    </citation>
    <scope>NUCLEOTIDE SEQUENCE [LARGE SCALE GENOMIC DNA]</scope>
    <source>
        <strain evidence="3">Z82</strain>
    </source>
</reference>
<dbReference type="Gene3D" id="1.10.1760.20">
    <property type="match status" value="1"/>
</dbReference>
<organism evidence="3">
    <name type="scientific">Muribaculaceae bacterium Z82</name>
    <dbReference type="NCBI Taxonomy" id="2304548"/>
    <lineage>
        <taxon>Bacteria</taxon>
        <taxon>Pseudomonadati</taxon>
        <taxon>Bacteroidota</taxon>
        <taxon>Bacteroidia</taxon>
        <taxon>Bacteroidales</taxon>
        <taxon>Muribaculaceae</taxon>
    </lineage>
</organism>
<keyword evidence="2" id="KW-1133">Transmembrane helix</keyword>
<dbReference type="GO" id="GO:0016020">
    <property type="term" value="C:membrane"/>
    <property type="evidence" value="ECO:0007669"/>
    <property type="project" value="InterPro"/>
</dbReference>
<dbReference type="InterPro" id="IPR009825">
    <property type="entry name" value="ECF_substrate-spec-like"/>
</dbReference>
<proteinExistence type="predicted"/>
<feature type="transmembrane region" description="Helical" evidence="2">
    <location>
        <begin position="229"/>
        <end position="256"/>
    </location>
</feature>
<dbReference type="EMBL" id="QWKH01000016">
    <property type="protein sequence ID" value="NBI34168.1"/>
    <property type="molecule type" value="Genomic_DNA"/>
</dbReference>
<protein>
    <submittedName>
        <fullName evidence="3">ECF transporter S component</fullName>
    </submittedName>
</protein>
<feature type="transmembrane region" description="Helical" evidence="2">
    <location>
        <begin position="38"/>
        <end position="60"/>
    </location>
</feature>
<feature type="transmembrane region" description="Helical" evidence="2">
    <location>
        <begin position="161"/>
        <end position="179"/>
    </location>
</feature>
<feature type="region of interest" description="Disordered" evidence="1">
    <location>
        <begin position="1"/>
        <end position="34"/>
    </location>
</feature>
<evidence type="ECO:0000256" key="1">
    <source>
        <dbReference type="SAM" id="MobiDB-lite"/>
    </source>
</evidence>
<dbReference type="AlphaFoldDB" id="A0A7C9NC15"/>
<keyword evidence="2" id="KW-0812">Transmembrane</keyword>
<feature type="transmembrane region" description="Helical" evidence="2">
    <location>
        <begin position="94"/>
        <end position="113"/>
    </location>
</feature>
<feature type="transmembrane region" description="Helical" evidence="2">
    <location>
        <begin position="191"/>
        <end position="209"/>
    </location>
</feature>
<feature type="transmembrane region" description="Helical" evidence="2">
    <location>
        <begin position="120"/>
        <end position="141"/>
    </location>
</feature>
<gene>
    <name evidence="3" type="ORF">D1639_03805</name>
</gene>